<name>A0ABY5BCN5_BURGL</name>
<feature type="transmembrane region" description="Helical" evidence="5">
    <location>
        <begin position="144"/>
        <end position="164"/>
    </location>
</feature>
<feature type="domain" description="Major facilitator superfamily (MFS) profile" evidence="6">
    <location>
        <begin position="19"/>
        <end position="511"/>
    </location>
</feature>
<keyword evidence="8" id="KW-1185">Reference proteome</keyword>
<keyword evidence="3 5" id="KW-1133">Transmembrane helix</keyword>
<feature type="transmembrane region" description="Helical" evidence="5">
    <location>
        <begin position="170"/>
        <end position="190"/>
    </location>
</feature>
<accession>A0ABY5BCN5</accession>
<feature type="transmembrane region" description="Helical" evidence="5">
    <location>
        <begin position="483"/>
        <end position="506"/>
    </location>
</feature>
<evidence type="ECO:0000256" key="1">
    <source>
        <dbReference type="ARBA" id="ARBA00004141"/>
    </source>
</evidence>
<keyword evidence="2 5" id="KW-0812">Transmembrane</keyword>
<evidence type="ECO:0000313" key="8">
    <source>
        <dbReference type="Proteomes" id="UP001056386"/>
    </source>
</evidence>
<evidence type="ECO:0000313" key="7">
    <source>
        <dbReference type="EMBL" id="USS44404.1"/>
    </source>
</evidence>
<organism evidence="7 8">
    <name type="scientific">Burkholderia glumae</name>
    <name type="common">Pseudomonas glumae</name>
    <dbReference type="NCBI Taxonomy" id="337"/>
    <lineage>
        <taxon>Bacteria</taxon>
        <taxon>Pseudomonadati</taxon>
        <taxon>Pseudomonadota</taxon>
        <taxon>Betaproteobacteria</taxon>
        <taxon>Burkholderiales</taxon>
        <taxon>Burkholderiaceae</taxon>
        <taxon>Burkholderia</taxon>
    </lineage>
</organism>
<dbReference type="InterPro" id="IPR036259">
    <property type="entry name" value="MFS_trans_sf"/>
</dbReference>
<dbReference type="Proteomes" id="UP001056386">
    <property type="component" value="Plasmid unnamed3"/>
</dbReference>
<feature type="transmembrane region" description="Helical" evidence="5">
    <location>
        <begin position="230"/>
        <end position="252"/>
    </location>
</feature>
<protein>
    <submittedName>
        <fullName evidence="7">MFS transporter</fullName>
    </submittedName>
</protein>
<feature type="transmembrane region" description="Helical" evidence="5">
    <location>
        <begin position="55"/>
        <end position="76"/>
    </location>
</feature>
<evidence type="ECO:0000256" key="5">
    <source>
        <dbReference type="SAM" id="Phobius"/>
    </source>
</evidence>
<evidence type="ECO:0000256" key="2">
    <source>
        <dbReference type="ARBA" id="ARBA00022692"/>
    </source>
</evidence>
<dbReference type="InterPro" id="IPR011701">
    <property type="entry name" value="MFS"/>
</dbReference>
<sequence length="523" mass="53595">MSSTQTSSRVAAPDRASLTLATILLAIFVIPTSISGTAVALPSVAAQLQADLAPLQWVVAAFNLTFACFTLAWGALADIVGRKRAFGIGAALYVAASLLSATAGNVYVLDVARALAGIGAASIFAAGSALLATTFDDDASRMRAFAFAGAAVGIGVGVGPSLSGALVENFGWRVIFFVHAAIMVLVLVAIPRIRERAPLPKGVRIDVAGIGLFVAFALMLVSAIVEGSQWGWASAGVLGLFAGAAVALLAFVAVERRIRQPMLDFRILRNRQFLGWSLATVAPSFGFFTLLTYLPTYLSSIAGHGTGITGVTMLLLAVPLFVCPIVAGKLVQGAVPAKTVLFCSLVFLIGGDLLMHTVDSGASLWRFAAPMLLVGIGTGLSAGLADGQALGSVNPAQAGVAAGFLNTLRLGSETIAIALYGALLATQLHEVLAPALQALGNALPVGPLVNDVAAGNLAAPLAVVDPQDVGHLRLLMTTGYDRAFHHVVSILTVICVALSVVIVALLGPRPRQAVADPLAARAD</sequence>
<proteinExistence type="predicted"/>
<dbReference type="CDD" id="cd17321">
    <property type="entry name" value="MFS_MMR_MDR_like"/>
    <property type="match status" value="1"/>
</dbReference>
<dbReference type="RefSeq" id="WP_052231244.1">
    <property type="nucleotide sequence ID" value="NZ_CP099586.1"/>
</dbReference>
<feature type="transmembrane region" description="Helical" evidence="5">
    <location>
        <begin position="364"/>
        <end position="385"/>
    </location>
</feature>
<feature type="transmembrane region" description="Helical" evidence="5">
    <location>
        <begin position="273"/>
        <end position="294"/>
    </location>
</feature>
<evidence type="ECO:0000256" key="3">
    <source>
        <dbReference type="ARBA" id="ARBA00022989"/>
    </source>
</evidence>
<evidence type="ECO:0000259" key="6">
    <source>
        <dbReference type="PROSITE" id="PS50850"/>
    </source>
</evidence>
<comment type="subcellular location">
    <subcellularLocation>
        <location evidence="1">Membrane</location>
        <topology evidence="1">Multi-pass membrane protein</topology>
    </subcellularLocation>
</comment>
<dbReference type="EMBL" id="CP099586">
    <property type="protein sequence ID" value="USS44404.1"/>
    <property type="molecule type" value="Genomic_DNA"/>
</dbReference>
<dbReference type="Pfam" id="PF07690">
    <property type="entry name" value="MFS_1"/>
    <property type="match status" value="1"/>
</dbReference>
<keyword evidence="4 5" id="KW-0472">Membrane</keyword>
<dbReference type="InterPro" id="IPR020846">
    <property type="entry name" value="MFS_dom"/>
</dbReference>
<dbReference type="PROSITE" id="PS50850">
    <property type="entry name" value="MFS"/>
    <property type="match status" value="1"/>
</dbReference>
<dbReference type="SUPFAM" id="SSF103473">
    <property type="entry name" value="MFS general substrate transporter"/>
    <property type="match status" value="2"/>
</dbReference>
<feature type="transmembrane region" description="Helical" evidence="5">
    <location>
        <begin position="88"/>
        <end position="108"/>
    </location>
</feature>
<reference evidence="7" key="1">
    <citation type="submission" date="2022-06" db="EMBL/GenBank/DDBJ databases">
        <title>Draft genome sequence of Burkholderia glumae strain GR20004 isolated from rice panicle showing bacterial panicle blight.</title>
        <authorList>
            <person name="Choi S.Y."/>
            <person name="Lee Y.H."/>
        </authorList>
    </citation>
    <scope>NUCLEOTIDE SEQUENCE</scope>
    <source>
        <strain evidence="7">GR20004</strain>
        <plasmid evidence="7">unnamed3</plasmid>
    </source>
</reference>
<feature type="transmembrane region" description="Helical" evidence="5">
    <location>
        <begin position="114"/>
        <end position="132"/>
    </location>
</feature>
<feature type="transmembrane region" description="Helical" evidence="5">
    <location>
        <begin position="306"/>
        <end position="327"/>
    </location>
</feature>
<feature type="transmembrane region" description="Helical" evidence="5">
    <location>
        <begin position="202"/>
        <end position="224"/>
    </location>
</feature>
<dbReference type="PANTHER" id="PTHR42718">
    <property type="entry name" value="MAJOR FACILITATOR SUPERFAMILY MULTIDRUG TRANSPORTER MFSC"/>
    <property type="match status" value="1"/>
</dbReference>
<feature type="transmembrane region" description="Helical" evidence="5">
    <location>
        <begin position="339"/>
        <end position="358"/>
    </location>
</feature>
<evidence type="ECO:0000256" key="4">
    <source>
        <dbReference type="ARBA" id="ARBA00023136"/>
    </source>
</evidence>
<geneLocation type="plasmid" evidence="7 8">
    <name>unnamed3</name>
</geneLocation>
<keyword evidence="7" id="KW-0614">Plasmid</keyword>
<gene>
    <name evidence="7" type="ORF">NFI99_14135</name>
</gene>
<dbReference type="Gene3D" id="1.20.1250.20">
    <property type="entry name" value="MFS general substrate transporter like domains"/>
    <property type="match status" value="2"/>
</dbReference>
<dbReference type="PANTHER" id="PTHR42718:SF49">
    <property type="entry name" value="EXPORT PROTEIN"/>
    <property type="match status" value="1"/>
</dbReference>